<gene>
    <name evidence="4" type="ORF">IPZ78_05255</name>
</gene>
<dbReference type="EMBL" id="JADEYP010000006">
    <property type="protein sequence ID" value="MCA5004560.1"/>
    <property type="molecule type" value="Genomic_DNA"/>
</dbReference>
<dbReference type="GO" id="GO:0004519">
    <property type="term" value="F:endonuclease activity"/>
    <property type="evidence" value="ECO:0007669"/>
    <property type="project" value="UniProtKB-KW"/>
</dbReference>
<evidence type="ECO:0000313" key="5">
    <source>
        <dbReference type="Proteomes" id="UP001165302"/>
    </source>
</evidence>
<dbReference type="Gene3D" id="3.60.10.10">
    <property type="entry name" value="Endonuclease/exonuclease/phosphatase"/>
    <property type="match status" value="1"/>
</dbReference>
<feature type="domain" description="Endonuclease/exonuclease/phosphatase" evidence="3">
    <location>
        <begin position="102"/>
        <end position="308"/>
    </location>
</feature>
<accession>A0ABS7Z2Y6</accession>
<proteinExistence type="predicted"/>
<feature type="region of interest" description="Disordered" evidence="1">
    <location>
        <begin position="326"/>
        <end position="357"/>
    </location>
</feature>
<keyword evidence="2" id="KW-0472">Membrane</keyword>
<name>A0ABS7Z2Y6_9SPHI</name>
<keyword evidence="4" id="KW-0255">Endonuclease</keyword>
<evidence type="ECO:0000259" key="3">
    <source>
        <dbReference type="Pfam" id="PF03372"/>
    </source>
</evidence>
<reference evidence="4" key="1">
    <citation type="submission" date="2020-10" db="EMBL/GenBank/DDBJ databases">
        <authorList>
            <person name="Lu T."/>
            <person name="Wang Q."/>
            <person name="Han X."/>
        </authorList>
    </citation>
    <scope>NUCLEOTIDE SEQUENCE</scope>
    <source>
        <strain evidence="4">WQ 366</strain>
    </source>
</reference>
<dbReference type="SUPFAM" id="SSF56219">
    <property type="entry name" value="DNase I-like"/>
    <property type="match status" value="1"/>
</dbReference>
<dbReference type="InterPro" id="IPR005135">
    <property type="entry name" value="Endo/exonuclease/phosphatase"/>
</dbReference>
<dbReference type="InterPro" id="IPR036691">
    <property type="entry name" value="Endo/exonu/phosph_ase_sf"/>
</dbReference>
<dbReference type="Pfam" id="PF03372">
    <property type="entry name" value="Exo_endo_phos"/>
    <property type="match status" value="1"/>
</dbReference>
<evidence type="ECO:0000256" key="2">
    <source>
        <dbReference type="SAM" id="Phobius"/>
    </source>
</evidence>
<keyword evidence="5" id="KW-1185">Reference proteome</keyword>
<organism evidence="4 5">
    <name type="scientific">Sphingobacterium bovistauri</name>
    <dbReference type="NCBI Taxonomy" id="2781959"/>
    <lineage>
        <taxon>Bacteria</taxon>
        <taxon>Pseudomonadati</taxon>
        <taxon>Bacteroidota</taxon>
        <taxon>Sphingobacteriia</taxon>
        <taxon>Sphingobacteriales</taxon>
        <taxon>Sphingobacteriaceae</taxon>
        <taxon>Sphingobacterium</taxon>
    </lineage>
</organism>
<feature type="compositionally biased region" description="Acidic residues" evidence="1">
    <location>
        <begin position="334"/>
        <end position="351"/>
    </location>
</feature>
<keyword evidence="2" id="KW-0812">Transmembrane</keyword>
<dbReference type="Proteomes" id="UP001165302">
    <property type="component" value="Unassembled WGS sequence"/>
</dbReference>
<comment type="caution">
    <text evidence="4">The sequence shown here is derived from an EMBL/GenBank/DDBJ whole genome shotgun (WGS) entry which is preliminary data.</text>
</comment>
<sequence>MSIILIFTSILFILHILPFFKNQHWVFRVPDFIRPQLLFLQLLTLVFTIIYWNKIEYSWAILLMLLLCIAYNFYVFARFTKFWRDNKFKPSEQHSQHVKIISVNVYQFNSEYERFVQMIRKEQPDIFLTMESNQEWENAFQELKDDYPNFKEIALENTYGMHFYSKLNIRNMKVHYFVADDLPSIEAELETEDGYRFVFFGVHPPPPSPTEEETSKERDGDLLSLAKQAKKQNLPVVITGDFNTVAWSSVSILFKKASGLIDARYGRGYLATFHAKYWFFRIPLDLLYHSPDVFVDDLKILPSIGSDHFPMCCTFYIDKRNEEQEKDVKTLDAEEKEEVEELIEEGKDEESDNRSDE</sequence>
<evidence type="ECO:0000313" key="4">
    <source>
        <dbReference type="EMBL" id="MCA5004560.1"/>
    </source>
</evidence>
<feature type="transmembrane region" description="Helical" evidence="2">
    <location>
        <begin position="37"/>
        <end position="53"/>
    </location>
</feature>
<keyword evidence="4" id="KW-0378">Hydrolase</keyword>
<feature type="transmembrane region" description="Helical" evidence="2">
    <location>
        <begin position="59"/>
        <end position="77"/>
    </location>
</feature>
<keyword evidence="2" id="KW-1133">Transmembrane helix</keyword>
<protein>
    <submittedName>
        <fullName evidence="4">Endonuclease/exonuclease/phosphatase family protein</fullName>
    </submittedName>
</protein>
<keyword evidence="4" id="KW-0540">Nuclease</keyword>
<evidence type="ECO:0000256" key="1">
    <source>
        <dbReference type="SAM" id="MobiDB-lite"/>
    </source>
</evidence>
<feature type="transmembrane region" description="Helical" evidence="2">
    <location>
        <begin position="6"/>
        <end position="25"/>
    </location>
</feature>